<dbReference type="PANTHER" id="PTHR43399">
    <property type="entry name" value="SUBTILISIN-RELATED"/>
    <property type="match status" value="1"/>
</dbReference>
<protein>
    <submittedName>
        <fullName evidence="8">Serine protease Isp</fullName>
    </submittedName>
</protein>
<dbReference type="PROSITE" id="PS51892">
    <property type="entry name" value="SUBTILASE"/>
    <property type="match status" value="1"/>
</dbReference>
<dbReference type="PRINTS" id="PR00723">
    <property type="entry name" value="SUBTILISIN"/>
</dbReference>
<keyword evidence="9" id="KW-1185">Reference proteome</keyword>
<reference evidence="9" key="1">
    <citation type="journal article" date="2019" name="Int. J. Syst. Evol. Microbiol.">
        <title>The Global Catalogue of Microorganisms (GCM) 10K type strain sequencing project: providing services to taxonomists for standard genome sequencing and annotation.</title>
        <authorList>
            <consortium name="The Broad Institute Genomics Platform"/>
            <consortium name="The Broad Institute Genome Sequencing Center for Infectious Disease"/>
            <person name="Wu L."/>
            <person name="Ma J."/>
        </authorList>
    </citation>
    <scope>NUCLEOTIDE SEQUENCE [LARGE SCALE GENOMIC DNA]</scope>
    <source>
        <strain evidence="9">JCM 14193</strain>
    </source>
</reference>
<comment type="caution">
    <text evidence="8">The sequence shown here is derived from an EMBL/GenBank/DDBJ whole genome shotgun (WGS) entry which is preliminary data.</text>
</comment>
<dbReference type="PROSITE" id="PS00138">
    <property type="entry name" value="SUBTILASE_SER"/>
    <property type="match status" value="1"/>
</dbReference>
<feature type="domain" description="Peptidase S8/S53" evidence="7">
    <location>
        <begin position="42"/>
        <end position="291"/>
    </location>
</feature>
<keyword evidence="2 5" id="KW-0645">Protease</keyword>
<dbReference type="PROSITE" id="PS00136">
    <property type="entry name" value="SUBTILASE_ASP"/>
    <property type="match status" value="1"/>
</dbReference>
<feature type="active site" description="Charge relay system" evidence="5">
    <location>
        <position position="51"/>
    </location>
</feature>
<evidence type="ECO:0000259" key="7">
    <source>
        <dbReference type="Pfam" id="PF00082"/>
    </source>
</evidence>
<dbReference type="PANTHER" id="PTHR43399:SF4">
    <property type="entry name" value="CELL WALL-ASSOCIATED PROTEASE"/>
    <property type="match status" value="1"/>
</dbReference>
<dbReference type="GO" id="GO:0006508">
    <property type="term" value="P:proteolysis"/>
    <property type="evidence" value="ECO:0007669"/>
    <property type="project" value="UniProtKB-KW"/>
</dbReference>
<organism evidence="8 9">
    <name type="scientific">Alkalibacillus silvisoli</name>
    <dbReference type="NCBI Taxonomy" id="392823"/>
    <lineage>
        <taxon>Bacteria</taxon>
        <taxon>Bacillati</taxon>
        <taxon>Bacillota</taxon>
        <taxon>Bacilli</taxon>
        <taxon>Bacillales</taxon>
        <taxon>Bacillaceae</taxon>
        <taxon>Alkalibacillus</taxon>
    </lineage>
</organism>
<feature type="active site" description="Charge relay system" evidence="5">
    <location>
        <position position="252"/>
    </location>
</feature>
<evidence type="ECO:0000256" key="5">
    <source>
        <dbReference type="PROSITE-ProRule" id="PRU01240"/>
    </source>
</evidence>
<dbReference type="PROSITE" id="PS00137">
    <property type="entry name" value="SUBTILASE_HIS"/>
    <property type="match status" value="1"/>
</dbReference>
<sequence length="311" mass="33549">MNKQIVKAIPVFEGASSLNTLNDNNPLNTINVNFYWRSGVKGKGITVAILDSGCDTQHSNLSSRIVDGANFTEEDGGHFKKIDDYNGHGTHVAGVVSSNNSNGQITGVAPEAKLMIVKVLDKNGTGSIENLINGIYFTINWRGSGNERVRVICLSLGTDEDNEQLYEAIKFANSQGVVVVAASGNQGTGNIKDVNLGYPGAYNEVIQVGAIDENLKITDFSNLNNQMDILAPGENINSTHLTNSYKRMSGTSMAAPFVVGALSLIIQDIEMKLNRTISETEIYGQLIKNTKKLGYPFNVEGNGLIYLNKGL</sequence>
<dbReference type="InterPro" id="IPR036852">
    <property type="entry name" value="Peptidase_S8/S53_dom_sf"/>
</dbReference>
<evidence type="ECO:0000313" key="8">
    <source>
        <dbReference type="EMBL" id="GAA0464237.1"/>
    </source>
</evidence>
<dbReference type="InterPro" id="IPR023827">
    <property type="entry name" value="Peptidase_S8_Asp-AS"/>
</dbReference>
<evidence type="ECO:0000256" key="6">
    <source>
        <dbReference type="RuleBase" id="RU003355"/>
    </source>
</evidence>
<evidence type="ECO:0000256" key="4">
    <source>
        <dbReference type="ARBA" id="ARBA00022825"/>
    </source>
</evidence>
<dbReference type="SUPFAM" id="SSF52743">
    <property type="entry name" value="Subtilisin-like"/>
    <property type="match status" value="1"/>
</dbReference>
<dbReference type="InterPro" id="IPR022398">
    <property type="entry name" value="Peptidase_S8_His-AS"/>
</dbReference>
<dbReference type="Gene3D" id="3.40.50.200">
    <property type="entry name" value="Peptidase S8/S53 domain"/>
    <property type="match status" value="1"/>
</dbReference>
<accession>A0ABP3JX05</accession>
<evidence type="ECO:0000256" key="2">
    <source>
        <dbReference type="ARBA" id="ARBA00022670"/>
    </source>
</evidence>
<dbReference type="RefSeq" id="WP_343783405.1">
    <property type="nucleotide sequence ID" value="NZ_BAAACZ010000016.1"/>
</dbReference>
<keyword evidence="4 5" id="KW-0720">Serine protease</keyword>
<name>A0ABP3JX05_9BACI</name>
<evidence type="ECO:0000313" key="9">
    <source>
        <dbReference type="Proteomes" id="UP001500740"/>
    </source>
</evidence>
<comment type="similarity">
    <text evidence="1 5 6">Belongs to the peptidase S8 family.</text>
</comment>
<dbReference type="Pfam" id="PF00082">
    <property type="entry name" value="Peptidase_S8"/>
    <property type="match status" value="1"/>
</dbReference>
<dbReference type="InterPro" id="IPR015500">
    <property type="entry name" value="Peptidase_S8_subtilisin-rel"/>
</dbReference>
<evidence type="ECO:0000256" key="3">
    <source>
        <dbReference type="ARBA" id="ARBA00022801"/>
    </source>
</evidence>
<dbReference type="EMBL" id="BAAACZ010000016">
    <property type="protein sequence ID" value="GAA0464237.1"/>
    <property type="molecule type" value="Genomic_DNA"/>
</dbReference>
<dbReference type="Proteomes" id="UP001500740">
    <property type="component" value="Unassembled WGS sequence"/>
</dbReference>
<dbReference type="InterPro" id="IPR000209">
    <property type="entry name" value="Peptidase_S8/S53_dom"/>
</dbReference>
<evidence type="ECO:0000256" key="1">
    <source>
        <dbReference type="ARBA" id="ARBA00011073"/>
    </source>
</evidence>
<dbReference type="InterPro" id="IPR051048">
    <property type="entry name" value="Peptidase_S8/S53_subtilisin"/>
</dbReference>
<proteinExistence type="inferred from homology"/>
<keyword evidence="3 5" id="KW-0378">Hydrolase</keyword>
<dbReference type="InterPro" id="IPR023828">
    <property type="entry name" value="Peptidase_S8_Ser-AS"/>
</dbReference>
<dbReference type="InterPro" id="IPR034202">
    <property type="entry name" value="Subtilisin_Carlsberg-like"/>
</dbReference>
<dbReference type="GO" id="GO:0008233">
    <property type="term" value="F:peptidase activity"/>
    <property type="evidence" value="ECO:0007669"/>
    <property type="project" value="UniProtKB-KW"/>
</dbReference>
<dbReference type="CDD" id="cd07477">
    <property type="entry name" value="Peptidases_S8_Subtilisin_subset"/>
    <property type="match status" value="1"/>
</dbReference>
<feature type="active site" description="Charge relay system" evidence="5">
    <location>
        <position position="88"/>
    </location>
</feature>
<gene>
    <name evidence="8" type="primary">isp</name>
    <name evidence="8" type="ORF">GCM10008935_19970</name>
</gene>